<dbReference type="GO" id="GO:0044781">
    <property type="term" value="P:bacterial-type flagellum organization"/>
    <property type="evidence" value="ECO:0007669"/>
    <property type="project" value="InterPro"/>
</dbReference>
<feature type="compositionally biased region" description="Basic and acidic residues" evidence="6">
    <location>
        <begin position="110"/>
        <end position="120"/>
    </location>
</feature>
<evidence type="ECO:0000313" key="9">
    <source>
        <dbReference type="Proteomes" id="UP000315736"/>
    </source>
</evidence>
<evidence type="ECO:0000256" key="1">
    <source>
        <dbReference type="ARBA" id="ARBA00004236"/>
    </source>
</evidence>
<feature type="transmembrane region" description="Helical" evidence="7">
    <location>
        <begin position="6"/>
        <end position="26"/>
    </location>
</feature>
<comment type="subcellular location">
    <subcellularLocation>
        <location evidence="1">Cell membrane</location>
    </subcellularLocation>
</comment>
<sequence>MVATDWTAWLPALALLATLAALAWGVQWLRRRQLASSGGGASLRVTSQLMVGPQQRVVVVELDGPAGAVQLTLGVTPQHVRTLHVAPLGRTSAAPGAATPRYAEVVRAPADADARREPQP</sequence>
<comment type="caution">
    <text evidence="8">The sequence shown here is derived from an EMBL/GenBank/DDBJ whole genome shotgun (WGS) entry which is preliminary data.</text>
</comment>
<keyword evidence="8" id="KW-0966">Cell projection</keyword>
<keyword evidence="9" id="KW-1185">Reference proteome</keyword>
<name>A0A554W4T4_9BURK</name>
<keyword evidence="8" id="KW-0969">Cilium</keyword>
<keyword evidence="4 7" id="KW-1133">Transmembrane helix</keyword>
<evidence type="ECO:0000256" key="6">
    <source>
        <dbReference type="SAM" id="MobiDB-lite"/>
    </source>
</evidence>
<dbReference type="InterPro" id="IPR022781">
    <property type="entry name" value="Flagellar_biosynth_FliO"/>
</dbReference>
<evidence type="ECO:0000256" key="4">
    <source>
        <dbReference type="ARBA" id="ARBA00022989"/>
    </source>
</evidence>
<organism evidence="8 9">
    <name type="scientific">Tepidimonas alkaliphilus</name>
    <dbReference type="NCBI Taxonomy" id="2588942"/>
    <lineage>
        <taxon>Bacteria</taxon>
        <taxon>Pseudomonadati</taxon>
        <taxon>Pseudomonadota</taxon>
        <taxon>Betaproteobacteria</taxon>
        <taxon>Burkholderiales</taxon>
        <taxon>Tepidimonas</taxon>
    </lineage>
</organism>
<protein>
    <submittedName>
        <fullName evidence="8">Flagellar biosynthetic protein FliO</fullName>
    </submittedName>
</protein>
<dbReference type="GO" id="GO:0016020">
    <property type="term" value="C:membrane"/>
    <property type="evidence" value="ECO:0007669"/>
    <property type="project" value="InterPro"/>
</dbReference>
<feature type="region of interest" description="Disordered" evidence="6">
    <location>
        <begin position="91"/>
        <end position="120"/>
    </location>
</feature>
<dbReference type="RefSeq" id="WP_143891279.1">
    <property type="nucleotide sequence ID" value="NZ_VJNB01000012.1"/>
</dbReference>
<evidence type="ECO:0000256" key="7">
    <source>
        <dbReference type="SAM" id="Phobius"/>
    </source>
</evidence>
<evidence type="ECO:0000256" key="5">
    <source>
        <dbReference type="ARBA" id="ARBA00023136"/>
    </source>
</evidence>
<dbReference type="Pfam" id="PF04347">
    <property type="entry name" value="FliO"/>
    <property type="match status" value="1"/>
</dbReference>
<evidence type="ECO:0000313" key="8">
    <source>
        <dbReference type="EMBL" id="TSE18590.1"/>
    </source>
</evidence>
<evidence type="ECO:0000256" key="2">
    <source>
        <dbReference type="ARBA" id="ARBA00022475"/>
    </source>
</evidence>
<reference evidence="8 9" key="1">
    <citation type="submission" date="2019-07" db="EMBL/GenBank/DDBJ databases">
        <title>Tepidimonas alkaliphilus YIM 72238 draft genome.</title>
        <authorList>
            <person name="Da Costa M.S."/>
            <person name="Froufe H.J.C."/>
            <person name="Egas C."/>
            <person name="Albuquerque L."/>
        </authorList>
    </citation>
    <scope>NUCLEOTIDE SEQUENCE [LARGE SCALE GENOMIC DNA]</scope>
    <source>
        <strain evidence="8 9">YIM 72238</strain>
    </source>
</reference>
<accession>A0A554W4T4</accession>
<dbReference type="EMBL" id="VJNB01000012">
    <property type="protein sequence ID" value="TSE18590.1"/>
    <property type="molecule type" value="Genomic_DNA"/>
</dbReference>
<dbReference type="AlphaFoldDB" id="A0A554W4T4"/>
<dbReference type="OrthoDB" id="8905632at2"/>
<keyword evidence="3 7" id="KW-0812">Transmembrane</keyword>
<proteinExistence type="predicted"/>
<keyword evidence="2" id="KW-1003">Cell membrane</keyword>
<dbReference type="Proteomes" id="UP000315736">
    <property type="component" value="Unassembled WGS sequence"/>
</dbReference>
<keyword evidence="8" id="KW-0282">Flagellum</keyword>
<keyword evidence="5 7" id="KW-0472">Membrane</keyword>
<evidence type="ECO:0000256" key="3">
    <source>
        <dbReference type="ARBA" id="ARBA00022692"/>
    </source>
</evidence>
<gene>
    <name evidence="8" type="ORF">Talka_02087</name>
</gene>